<dbReference type="Proteomes" id="UP000321197">
    <property type="component" value="Unassembled WGS sequence"/>
</dbReference>
<evidence type="ECO:0000259" key="4">
    <source>
        <dbReference type="PROSITE" id="PS50043"/>
    </source>
</evidence>
<organism evidence="5 6">
    <name type="scientific">Meiothermus hypogaeus NBRC 106114</name>
    <dbReference type="NCBI Taxonomy" id="1227553"/>
    <lineage>
        <taxon>Bacteria</taxon>
        <taxon>Thermotogati</taxon>
        <taxon>Deinococcota</taxon>
        <taxon>Deinococci</taxon>
        <taxon>Thermales</taxon>
        <taxon>Thermaceae</taxon>
        <taxon>Meiothermus</taxon>
    </lineage>
</organism>
<feature type="domain" description="HTH luxR-type" evidence="4">
    <location>
        <begin position="8"/>
        <end position="73"/>
    </location>
</feature>
<evidence type="ECO:0000256" key="1">
    <source>
        <dbReference type="ARBA" id="ARBA00023015"/>
    </source>
</evidence>
<dbReference type="Pfam" id="PF00196">
    <property type="entry name" value="GerE"/>
    <property type="match status" value="1"/>
</dbReference>
<dbReference type="CDD" id="cd06170">
    <property type="entry name" value="LuxR_C_like"/>
    <property type="match status" value="1"/>
</dbReference>
<comment type="caution">
    <text evidence="5">The sequence shown here is derived from an EMBL/GenBank/DDBJ whole genome shotgun (WGS) entry which is preliminary data.</text>
</comment>
<evidence type="ECO:0000256" key="3">
    <source>
        <dbReference type="ARBA" id="ARBA00023163"/>
    </source>
</evidence>
<dbReference type="PRINTS" id="PR00038">
    <property type="entry name" value="HTHLUXR"/>
</dbReference>
<dbReference type="GO" id="GO:0006355">
    <property type="term" value="P:regulation of DNA-templated transcription"/>
    <property type="evidence" value="ECO:0007669"/>
    <property type="project" value="InterPro"/>
</dbReference>
<dbReference type="PROSITE" id="PS50043">
    <property type="entry name" value="HTH_LUXR_2"/>
    <property type="match status" value="1"/>
</dbReference>
<dbReference type="SUPFAM" id="SSF46894">
    <property type="entry name" value="C-terminal effector domain of the bipartite response regulators"/>
    <property type="match status" value="1"/>
</dbReference>
<dbReference type="EMBL" id="BJXL01000126">
    <property type="protein sequence ID" value="GEM84739.1"/>
    <property type="molecule type" value="Genomic_DNA"/>
</dbReference>
<gene>
    <name evidence="5" type="ORF">MHY01S_29050</name>
</gene>
<dbReference type="SMART" id="SM00421">
    <property type="entry name" value="HTH_LUXR"/>
    <property type="match status" value="1"/>
</dbReference>
<dbReference type="Gene3D" id="1.10.10.10">
    <property type="entry name" value="Winged helix-like DNA-binding domain superfamily/Winged helix DNA-binding domain"/>
    <property type="match status" value="1"/>
</dbReference>
<sequence length="77" mass="8947">MLPTTHCGRCRRQLITAAERRVLEFVARGYTNYQIAQALTISIDTVSLHRSKVMRKLGLRKPNELKRFAEGYIQLKE</sequence>
<dbReference type="RefSeq" id="WP_119341580.1">
    <property type="nucleotide sequence ID" value="NZ_BJXL01000126.1"/>
</dbReference>
<dbReference type="PANTHER" id="PTHR44688">
    <property type="entry name" value="DNA-BINDING TRANSCRIPTIONAL ACTIVATOR DEVR_DOSR"/>
    <property type="match status" value="1"/>
</dbReference>
<dbReference type="InterPro" id="IPR016032">
    <property type="entry name" value="Sig_transdc_resp-reg_C-effctor"/>
</dbReference>
<accession>A0A511R554</accession>
<dbReference type="OrthoDB" id="499349at2"/>
<proteinExistence type="predicted"/>
<dbReference type="InterPro" id="IPR000792">
    <property type="entry name" value="Tscrpt_reg_LuxR_C"/>
</dbReference>
<keyword evidence="3" id="KW-0804">Transcription</keyword>
<evidence type="ECO:0000256" key="2">
    <source>
        <dbReference type="ARBA" id="ARBA00023125"/>
    </source>
</evidence>
<keyword evidence="2" id="KW-0238">DNA-binding</keyword>
<dbReference type="AlphaFoldDB" id="A0A511R554"/>
<name>A0A511R554_9DEIN</name>
<dbReference type="GO" id="GO:0003677">
    <property type="term" value="F:DNA binding"/>
    <property type="evidence" value="ECO:0007669"/>
    <property type="project" value="UniProtKB-KW"/>
</dbReference>
<reference evidence="5 6" key="1">
    <citation type="submission" date="2019-07" db="EMBL/GenBank/DDBJ databases">
        <title>Whole genome shotgun sequence of Meiothermus hypogaeus NBRC 106114.</title>
        <authorList>
            <person name="Hosoyama A."/>
            <person name="Uohara A."/>
            <person name="Ohji S."/>
            <person name="Ichikawa N."/>
        </authorList>
    </citation>
    <scope>NUCLEOTIDE SEQUENCE [LARGE SCALE GENOMIC DNA]</scope>
    <source>
        <strain evidence="5 6">NBRC 106114</strain>
    </source>
</reference>
<evidence type="ECO:0000313" key="5">
    <source>
        <dbReference type="EMBL" id="GEM84739.1"/>
    </source>
</evidence>
<protein>
    <recommendedName>
        <fullName evidence="4">HTH luxR-type domain-containing protein</fullName>
    </recommendedName>
</protein>
<evidence type="ECO:0000313" key="6">
    <source>
        <dbReference type="Proteomes" id="UP000321197"/>
    </source>
</evidence>
<keyword evidence="1" id="KW-0805">Transcription regulation</keyword>
<dbReference type="InterPro" id="IPR036388">
    <property type="entry name" value="WH-like_DNA-bd_sf"/>
</dbReference>
<dbReference type="PANTHER" id="PTHR44688:SF16">
    <property type="entry name" value="DNA-BINDING TRANSCRIPTIONAL ACTIVATOR DEVR_DOSR"/>
    <property type="match status" value="1"/>
</dbReference>